<dbReference type="Pfam" id="PF18203">
    <property type="entry name" value="IPTL-CTERM"/>
    <property type="match status" value="1"/>
</dbReference>
<dbReference type="SUPFAM" id="SSF49373">
    <property type="entry name" value="Invasin/intimin cell-adhesion fragments"/>
    <property type="match status" value="2"/>
</dbReference>
<comment type="caution">
    <text evidence="4">The sequence shown here is derived from an EMBL/GenBank/DDBJ whole genome shotgun (WGS) entry which is preliminary data.</text>
</comment>
<evidence type="ECO:0000259" key="3">
    <source>
        <dbReference type="Pfam" id="PF18203"/>
    </source>
</evidence>
<keyword evidence="1" id="KW-0472">Membrane</keyword>
<keyword evidence="2" id="KW-0732">Signal</keyword>
<feature type="domain" description="IPTL-CTERM protein sorting" evidence="3">
    <location>
        <begin position="530"/>
        <end position="557"/>
    </location>
</feature>
<dbReference type="EMBL" id="NSJB01000003">
    <property type="protein sequence ID" value="PAT37256.1"/>
    <property type="molecule type" value="Genomic_DNA"/>
</dbReference>
<sequence>MFMLKKISSLCAIFFFALAAHAQQVLFLSTHEPGGGGAYYLNGVRDSLQNAGATVDDQRGLLSQTTAIDGSLFAGKDLVVLMTIYQPMDAVHLPVLKQAMLNNPNLTFAIFSDGCCEWDRNLKQLVGIVNEATGWSMDLSAQPYRFPGGNASLPLNGKSPYRSAFTAVDPMRGHDYRLITKVPAENALYLHHGTTTAPDPGTETNAYGLFIPKAQNNKGQGACVFLTGDSSNWAPDQLLANQRTNLGKTMVDLSRSEYCKQPQVITFPPQPAQTFSPNGTFTLSGVKGGDSKNPVTYSSSTPTVCTVDAAGKVTMLAAGDCTIAADQAGNDNYSAAAQVSQTIAIGKQVQAITFPAQQKQTFSPNGTFTLSGVKGGDSKNPVTYSSTTPTVCTVDANSGEVTMLAAGDCTIAANQAGNDNYSAAAPVSQTIVIGKQPQTITSPAQPAQTFVLGGKFMLSGIMGGASGEPLSYSSVTPDVCTVDANSGEVTMLAAGECVLEIKQAGNASYDAATTARLTIMLSSAAALSPTPVPVMGPWGLMLLALVAAVMGALRLRRD</sequence>
<evidence type="ECO:0000313" key="4">
    <source>
        <dbReference type="EMBL" id="PAT37256.1"/>
    </source>
</evidence>
<feature type="transmembrane region" description="Helical" evidence="1">
    <location>
        <begin position="535"/>
        <end position="555"/>
    </location>
</feature>
<keyword evidence="5" id="KW-1185">Reference proteome</keyword>
<proteinExistence type="predicted"/>
<gene>
    <name evidence="4" type="ORF">CK625_06430</name>
</gene>
<organism evidence="4 5">
    <name type="scientific">Vandammella animalimorsus</name>
    <dbReference type="NCBI Taxonomy" id="2029117"/>
    <lineage>
        <taxon>Bacteria</taxon>
        <taxon>Pseudomonadati</taxon>
        <taxon>Pseudomonadota</taxon>
        <taxon>Betaproteobacteria</taxon>
        <taxon>Burkholderiales</taxon>
        <taxon>Comamonadaceae</taxon>
        <taxon>Vandammella</taxon>
    </lineage>
</organism>
<dbReference type="InterPro" id="IPR008964">
    <property type="entry name" value="Invasin/intimin_cell_adhesion"/>
</dbReference>
<accession>A0A2A2AHG7</accession>
<name>A0A2A2AHG7_9BURK</name>
<protein>
    <recommendedName>
        <fullName evidence="3">IPTL-CTERM protein sorting domain-containing protein</fullName>
    </recommendedName>
</protein>
<keyword evidence="1" id="KW-1133">Transmembrane helix</keyword>
<dbReference type="Proteomes" id="UP000218054">
    <property type="component" value="Unassembled WGS sequence"/>
</dbReference>
<evidence type="ECO:0000256" key="2">
    <source>
        <dbReference type="SAM" id="SignalP"/>
    </source>
</evidence>
<dbReference type="InterPro" id="IPR026442">
    <property type="entry name" value="IPTL_CTERM"/>
</dbReference>
<feature type="chain" id="PRO_5012132396" description="IPTL-CTERM protein sorting domain-containing protein" evidence="2">
    <location>
        <begin position="23"/>
        <end position="558"/>
    </location>
</feature>
<dbReference type="AlphaFoldDB" id="A0A2A2AHG7"/>
<evidence type="ECO:0000313" key="5">
    <source>
        <dbReference type="Proteomes" id="UP000218054"/>
    </source>
</evidence>
<dbReference type="Gene3D" id="2.60.40.1080">
    <property type="match status" value="3"/>
</dbReference>
<reference evidence="4 5" key="1">
    <citation type="submission" date="2017-08" db="EMBL/GenBank/DDBJ databases">
        <title>WGS of Clinical strains of the CDC Group NO-1 linked to zoonotic infections in humans.</title>
        <authorList>
            <person name="Bernier A.-M."/>
            <person name="Bernard K."/>
        </authorList>
    </citation>
    <scope>NUCLEOTIDE SEQUENCE [LARGE SCALE GENOMIC DNA]</scope>
    <source>
        <strain evidence="4 5">NML00-0135</strain>
    </source>
</reference>
<evidence type="ECO:0000256" key="1">
    <source>
        <dbReference type="SAM" id="Phobius"/>
    </source>
</evidence>
<feature type="signal peptide" evidence="2">
    <location>
        <begin position="1"/>
        <end position="22"/>
    </location>
</feature>
<keyword evidence="1" id="KW-0812">Transmembrane</keyword>